<proteinExistence type="predicted"/>
<reference evidence="1" key="1">
    <citation type="submission" date="2022-06" db="EMBL/GenBank/DDBJ databases">
        <authorList>
            <person name="Legras J.-L."/>
            <person name="Devillers H."/>
            <person name="Grondin C."/>
        </authorList>
    </citation>
    <scope>NUCLEOTIDE SEQUENCE</scope>
    <source>
        <strain evidence="1">CLIB 1444</strain>
    </source>
</reference>
<gene>
    <name evidence="1" type="ORF">CLIB1444_01S19790</name>
</gene>
<dbReference type="Proteomes" id="UP001152531">
    <property type="component" value="Unassembled WGS sequence"/>
</dbReference>
<protein>
    <submittedName>
        <fullName evidence="1">MFS antiporter Qdrp1</fullName>
    </submittedName>
</protein>
<organism evidence="1 2">
    <name type="scientific">[Candida] jaroonii</name>
    <dbReference type="NCBI Taxonomy" id="467808"/>
    <lineage>
        <taxon>Eukaryota</taxon>
        <taxon>Fungi</taxon>
        <taxon>Dikarya</taxon>
        <taxon>Ascomycota</taxon>
        <taxon>Saccharomycotina</taxon>
        <taxon>Pichiomycetes</taxon>
        <taxon>Debaryomycetaceae</taxon>
        <taxon>Yamadazyma</taxon>
    </lineage>
</organism>
<accession>A0ACA9Y244</accession>
<dbReference type="EMBL" id="CALSDN010000001">
    <property type="protein sequence ID" value="CAH6719026.1"/>
    <property type="molecule type" value="Genomic_DNA"/>
</dbReference>
<evidence type="ECO:0000313" key="2">
    <source>
        <dbReference type="Proteomes" id="UP001152531"/>
    </source>
</evidence>
<keyword evidence="2" id="KW-1185">Reference proteome</keyword>
<sequence>MEDQNIGKTSGPEPTPSKPDKSVNMDSTKGSKESTNESTTSLQDQPPFTIYTHREKVVLMLILSFIGFWSTFSSPIYFPALPTISEEFHLTSSVTDLSVVAYLVFQGIAPTFSGNFADTLGRRPVIMASMLIFIAANIAISQTNVYWLLTFLRCVQAIGIAPTIAISLGVSGDICTAADRGGFVGTVSGLQLTGNAFGGLVGAALISGFGWRGIFVFLAIGSGVTLIIISFILPETVRTIVGNGSVPAKSFLNYSPIFLLNHYKKRLTNDVSTLSPKKKLDLLAPFKILVHKETICVLFPAGIQFASWTMVLTSLTLLEGDGYNYSVLKVGFIYLPQGVTCFIGSILTGKCLDMMYRYRKNQHDLKYHDVKHKPKFNALKARIIVSIPPIIMSFVGLVIFGWCLQFKKNISSIIISTCLVSFSSTALISICTTIIVDLHPSKGSTSASLMNLVRCLLAALGTGVLSKMTKAMGLGGCYTFWAAMGLFSDSLLLVVLILKRKEHK</sequence>
<evidence type="ECO:0000313" key="1">
    <source>
        <dbReference type="EMBL" id="CAH6719026.1"/>
    </source>
</evidence>
<comment type="caution">
    <text evidence="1">The sequence shown here is derived from an EMBL/GenBank/DDBJ whole genome shotgun (WGS) entry which is preliminary data.</text>
</comment>
<name>A0ACA9Y244_9ASCO</name>